<evidence type="ECO:0000256" key="4">
    <source>
        <dbReference type="ARBA" id="ARBA00022840"/>
    </source>
</evidence>
<organism evidence="8 9">
    <name type="scientific">Ostreobium quekettii</name>
    <dbReference type="NCBI Taxonomy" id="121088"/>
    <lineage>
        <taxon>Eukaryota</taxon>
        <taxon>Viridiplantae</taxon>
        <taxon>Chlorophyta</taxon>
        <taxon>core chlorophytes</taxon>
        <taxon>Ulvophyceae</taxon>
        <taxon>TCBD clade</taxon>
        <taxon>Bryopsidales</taxon>
        <taxon>Ostreobineae</taxon>
        <taxon>Ostreobiaceae</taxon>
        <taxon>Ostreobium</taxon>
    </lineage>
</organism>
<feature type="compositionally biased region" description="Low complexity" evidence="6">
    <location>
        <begin position="49"/>
        <end position="59"/>
    </location>
</feature>
<evidence type="ECO:0000256" key="6">
    <source>
        <dbReference type="SAM" id="MobiDB-lite"/>
    </source>
</evidence>
<dbReference type="PANTHER" id="PTHR24347">
    <property type="entry name" value="SERINE/THREONINE-PROTEIN KINASE"/>
    <property type="match status" value="1"/>
</dbReference>
<dbReference type="PROSITE" id="PS00108">
    <property type="entry name" value="PROTEIN_KINASE_ST"/>
    <property type="match status" value="1"/>
</dbReference>
<feature type="region of interest" description="Disordered" evidence="6">
    <location>
        <begin position="442"/>
        <end position="744"/>
    </location>
</feature>
<keyword evidence="2 5" id="KW-0547">Nucleotide-binding</keyword>
<feature type="region of interest" description="Disordered" evidence="6">
    <location>
        <begin position="31"/>
        <end position="67"/>
    </location>
</feature>
<dbReference type="Gene3D" id="1.10.510.10">
    <property type="entry name" value="Transferase(Phosphotransferase) domain 1"/>
    <property type="match status" value="1"/>
</dbReference>
<gene>
    <name evidence="8" type="ORF">OSTQU699_LOCUS8697</name>
</gene>
<dbReference type="Proteomes" id="UP000708148">
    <property type="component" value="Unassembled WGS sequence"/>
</dbReference>
<dbReference type="PROSITE" id="PS00107">
    <property type="entry name" value="PROTEIN_KINASE_ATP"/>
    <property type="match status" value="1"/>
</dbReference>
<dbReference type="AlphaFoldDB" id="A0A8S1J7T7"/>
<name>A0A8S1J7T7_9CHLO</name>
<reference evidence="8" key="1">
    <citation type="submission" date="2020-12" db="EMBL/GenBank/DDBJ databases">
        <authorList>
            <person name="Iha C."/>
        </authorList>
    </citation>
    <scope>NUCLEOTIDE SEQUENCE</scope>
</reference>
<dbReference type="InterPro" id="IPR008271">
    <property type="entry name" value="Ser/Thr_kinase_AS"/>
</dbReference>
<dbReference type="InterPro" id="IPR000719">
    <property type="entry name" value="Prot_kinase_dom"/>
</dbReference>
<dbReference type="InterPro" id="IPR011009">
    <property type="entry name" value="Kinase-like_dom_sf"/>
</dbReference>
<keyword evidence="9" id="KW-1185">Reference proteome</keyword>
<accession>A0A8S1J7T7</accession>
<evidence type="ECO:0000313" key="8">
    <source>
        <dbReference type="EMBL" id="CAD7703340.1"/>
    </source>
</evidence>
<dbReference type="PROSITE" id="PS50011">
    <property type="entry name" value="PROTEIN_KINASE_DOM"/>
    <property type="match status" value="1"/>
</dbReference>
<keyword evidence="4 5" id="KW-0067">ATP-binding</keyword>
<evidence type="ECO:0000256" key="5">
    <source>
        <dbReference type="PROSITE-ProRule" id="PRU10141"/>
    </source>
</evidence>
<feature type="compositionally biased region" description="Basic and acidic residues" evidence="6">
    <location>
        <begin position="674"/>
        <end position="684"/>
    </location>
</feature>
<dbReference type="GO" id="GO:0005524">
    <property type="term" value="F:ATP binding"/>
    <property type="evidence" value="ECO:0007669"/>
    <property type="project" value="UniProtKB-UniRule"/>
</dbReference>
<evidence type="ECO:0000259" key="7">
    <source>
        <dbReference type="PROSITE" id="PS50011"/>
    </source>
</evidence>
<feature type="compositionally biased region" description="Gly residues" evidence="6">
    <location>
        <begin position="36"/>
        <end position="48"/>
    </location>
</feature>
<keyword evidence="3" id="KW-0418">Kinase</keyword>
<protein>
    <recommendedName>
        <fullName evidence="7">Protein kinase domain-containing protein</fullName>
    </recommendedName>
</protein>
<dbReference type="EMBL" id="CAJHUC010002173">
    <property type="protein sequence ID" value="CAD7703340.1"/>
    <property type="molecule type" value="Genomic_DNA"/>
</dbReference>
<dbReference type="Pfam" id="PF00069">
    <property type="entry name" value="Pkinase"/>
    <property type="match status" value="1"/>
</dbReference>
<evidence type="ECO:0000256" key="3">
    <source>
        <dbReference type="ARBA" id="ARBA00022777"/>
    </source>
</evidence>
<proteinExistence type="predicted"/>
<sequence length="744" mass="80884">MGKRFHLWRRSRRRLLGQRMLAWLRGRGRASADVQAGGGPRGAGGNGVRAGPFAAASGDAGSGEGPSVAGNGVRGADMAVGVEATLRDVPLDQMGVEARMMLSPKRMRVALRKVYKWGDLLGTGGFAAVRQVTHKRSGERCACKVMRLPDPDAPPNELSRAEVFREIEILSKTNHPNVLSLREFYVGKEMVYIVTELLEGGMLLDALLERKEHRYTEDDARIVFRQLLEGVGYLHDRDVAHRDLKLENLLLVEKGNINRIKIVDFGLAKRTVSKMSTAAGTPQFVAPEVLRRDVQTYDKSVDMWSAGVILYILLAGFPPFYDANEAVMYSKIRQGLYSFADPVWSSVTPAAKDLVSQLLQVNPTQRLNVRQAKQHEWMMGDLLSRAESAPLVEAHAKLAHPKLLKAAGMVVMAINGLMKEQLELIHSTESNEASGELSMVGLCKDEGGVGSRSASRGTEGGEPSETGKSEGEGAGEMSLNLHSPPSTSSSTRQRGAQSSAERQEVVTRRQPRQQSVPKTVFQPDLEIPNPPSTSSSTRQEQERATVEETKAVPERRSKKPYVKPLEQVPDRAPVMGTEGVSKRRSKQQSGPLKKASPSRPPQVDAHVPLSLGAGAGIVDSSLTRSISDGAEVGPTQHPQVPPLRTVSDGVEFTQPRRVTKRPTFPVGGQQSPIIEDRVLDDHHANGRNSRNGLDRSSLGSVNGGFVLVKTEGLKSGGGGRLARRSRGHRSISLPAPRSIGTQQR</sequence>
<evidence type="ECO:0000313" key="9">
    <source>
        <dbReference type="Proteomes" id="UP000708148"/>
    </source>
</evidence>
<dbReference type="InterPro" id="IPR017441">
    <property type="entry name" value="Protein_kinase_ATP_BS"/>
</dbReference>
<feature type="binding site" evidence="5">
    <location>
        <position position="144"/>
    </location>
    <ligand>
        <name>ATP</name>
        <dbReference type="ChEBI" id="CHEBI:30616"/>
    </ligand>
</feature>
<keyword evidence="1" id="KW-0808">Transferase</keyword>
<evidence type="ECO:0000256" key="1">
    <source>
        <dbReference type="ARBA" id="ARBA00022679"/>
    </source>
</evidence>
<dbReference type="SUPFAM" id="SSF56112">
    <property type="entry name" value="Protein kinase-like (PK-like)"/>
    <property type="match status" value="1"/>
</dbReference>
<dbReference type="GO" id="GO:0004672">
    <property type="term" value="F:protein kinase activity"/>
    <property type="evidence" value="ECO:0007669"/>
    <property type="project" value="InterPro"/>
</dbReference>
<comment type="caution">
    <text evidence="8">The sequence shown here is derived from an EMBL/GenBank/DDBJ whole genome shotgun (WGS) entry which is preliminary data.</text>
</comment>
<dbReference type="CDD" id="cd05117">
    <property type="entry name" value="STKc_CAMK"/>
    <property type="match status" value="1"/>
</dbReference>
<dbReference type="OrthoDB" id="6513151at2759"/>
<evidence type="ECO:0000256" key="2">
    <source>
        <dbReference type="ARBA" id="ARBA00022741"/>
    </source>
</evidence>
<dbReference type="FunFam" id="1.10.510.10:FF:000571">
    <property type="entry name" value="Maternal embryonic leucine zipper kinase"/>
    <property type="match status" value="1"/>
</dbReference>
<dbReference type="SMART" id="SM00220">
    <property type="entry name" value="S_TKc"/>
    <property type="match status" value="1"/>
</dbReference>
<feature type="domain" description="Protein kinase" evidence="7">
    <location>
        <begin position="115"/>
        <end position="378"/>
    </location>
</feature>
<feature type="compositionally biased region" description="Basic and acidic residues" evidence="6">
    <location>
        <begin position="539"/>
        <end position="555"/>
    </location>
</feature>